<dbReference type="Gene3D" id="3.30.420.40">
    <property type="match status" value="1"/>
</dbReference>
<dbReference type="PANTHER" id="PTHR11782:SF83">
    <property type="entry name" value="GUANOSINE-DIPHOSPHATASE"/>
    <property type="match status" value="1"/>
</dbReference>
<sequence length="111" mass="11684">MVIAGRKTAPGGGETAYKSYAVVSDAGVQGSKVHLYCFDENLDLLHIGSQSSFLNRIIEDNTSVFKSETTPVRVGATAGLRALGTATSEQILQAVEIPGCSLLMLLLVQEG</sequence>
<dbReference type="InterPro" id="IPR000407">
    <property type="entry name" value="GDA1_CD39_NTPase"/>
</dbReference>
<dbReference type="GO" id="GO:0009134">
    <property type="term" value="P:nucleoside diphosphate catabolic process"/>
    <property type="evidence" value="ECO:0007669"/>
    <property type="project" value="TreeGrafter"/>
</dbReference>
<keyword evidence="4" id="KW-1185">Reference proteome</keyword>
<accession>A0AAV8RWN0</accession>
<gene>
    <name evidence="3" type="ORF">OPV22_001983</name>
</gene>
<dbReference type="EMBL" id="JAQQAF010000001">
    <property type="protein sequence ID" value="KAJ8511549.1"/>
    <property type="molecule type" value="Genomic_DNA"/>
</dbReference>
<name>A0AAV8RWN0_ENSVE</name>
<comment type="caution">
    <text evidence="3">The sequence shown here is derived from an EMBL/GenBank/DDBJ whole genome shotgun (WGS) entry which is preliminary data.</text>
</comment>
<dbReference type="GO" id="GO:0016020">
    <property type="term" value="C:membrane"/>
    <property type="evidence" value="ECO:0007669"/>
    <property type="project" value="TreeGrafter"/>
</dbReference>
<protein>
    <submittedName>
        <fullName evidence="3">Uncharacterized protein</fullName>
    </submittedName>
</protein>
<organism evidence="3 4">
    <name type="scientific">Ensete ventricosum</name>
    <name type="common">Abyssinian banana</name>
    <name type="synonym">Musa ensete</name>
    <dbReference type="NCBI Taxonomy" id="4639"/>
    <lineage>
        <taxon>Eukaryota</taxon>
        <taxon>Viridiplantae</taxon>
        <taxon>Streptophyta</taxon>
        <taxon>Embryophyta</taxon>
        <taxon>Tracheophyta</taxon>
        <taxon>Spermatophyta</taxon>
        <taxon>Magnoliopsida</taxon>
        <taxon>Liliopsida</taxon>
        <taxon>Zingiberales</taxon>
        <taxon>Musaceae</taxon>
        <taxon>Ensete</taxon>
    </lineage>
</organism>
<evidence type="ECO:0000313" key="4">
    <source>
        <dbReference type="Proteomes" id="UP001222027"/>
    </source>
</evidence>
<proteinExistence type="inferred from homology"/>
<comment type="similarity">
    <text evidence="1">Belongs to the GDA1/CD39 NTPase family.</text>
</comment>
<evidence type="ECO:0000256" key="1">
    <source>
        <dbReference type="ARBA" id="ARBA00009283"/>
    </source>
</evidence>
<dbReference type="GO" id="GO:0017110">
    <property type="term" value="F:nucleoside diphosphate phosphatase activity"/>
    <property type="evidence" value="ECO:0007669"/>
    <property type="project" value="TreeGrafter"/>
</dbReference>
<dbReference type="AlphaFoldDB" id="A0AAV8RWN0"/>
<dbReference type="PANTHER" id="PTHR11782">
    <property type="entry name" value="ADENOSINE/GUANOSINE DIPHOSPHATASE"/>
    <property type="match status" value="1"/>
</dbReference>
<reference evidence="3 4" key="1">
    <citation type="submission" date="2022-12" db="EMBL/GenBank/DDBJ databases">
        <title>Chromosome-scale assembly of the Ensete ventricosum genome.</title>
        <authorList>
            <person name="Dussert Y."/>
            <person name="Stocks J."/>
            <person name="Wendawek A."/>
            <person name="Woldeyes F."/>
            <person name="Nichols R.A."/>
            <person name="Borrell J.S."/>
        </authorList>
    </citation>
    <scope>NUCLEOTIDE SEQUENCE [LARGE SCALE GENOMIC DNA]</scope>
    <source>
        <strain evidence="4">cv. Maze</strain>
        <tissue evidence="3">Seeds</tissue>
    </source>
</reference>
<evidence type="ECO:0000256" key="2">
    <source>
        <dbReference type="ARBA" id="ARBA00022801"/>
    </source>
</evidence>
<keyword evidence="2" id="KW-0378">Hydrolase</keyword>
<evidence type="ECO:0000313" key="3">
    <source>
        <dbReference type="EMBL" id="KAJ8511549.1"/>
    </source>
</evidence>
<dbReference type="Proteomes" id="UP001222027">
    <property type="component" value="Unassembled WGS sequence"/>
</dbReference>